<name>A0A0B5DAB1_9CORY</name>
<reference evidence="2 3" key="1">
    <citation type="submission" date="2013-04" db="EMBL/GenBank/DDBJ databases">
        <title>Complete genome sequence of Corynebacterium humireducens DSM 45392(T), isolated from a wastewater-fed microbial fuel cell.</title>
        <authorList>
            <person name="Ruckert C."/>
            <person name="Albersmeier A."/>
            <person name="Kalinowski J."/>
        </authorList>
    </citation>
    <scope>NUCLEOTIDE SEQUENCE [LARGE SCALE GENOMIC DNA]</scope>
    <source>
        <strain evidence="3">MFC-5</strain>
    </source>
</reference>
<evidence type="ECO:0000313" key="3">
    <source>
        <dbReference type="Proteomes" id="UP000031524"/>
    </source>
</evidence>
<accession>A0A0B5DAB1</accession>
<evidence type="ECO:0008006" key="4">
    <source>
        <dbReference type="Google" id="ProtNLM"/>
    </source>
</evidence>
<protein>
    <recommendedName>
        <fullName evidence="4">Secreted protein</fullName>
    </recommendedName>
</protein>
<keyword evidence="1" id="KW-0732">Signal</keyword>
<evidence type="ECO:0000256" key="1">
    <source>
        <dbReference type="SAM" id="SignalP"/>
    </source>
</evidence>
<dbReference type="AlphaFoldDB" id="A0A0B5DAB1"/>
<dbReference type="KEGG" id="chm:B842_10190"/>
<evidence type="ECO:0000313" key="2">
    <source>
        <dbReference type="EMBL" id="AJE33887.1"/>
    </source>
</evidence>
<keyword evidence="3" id="KW-1185">Reference proteome</keyword>
<organism evidence="2 3">
    <name type="scientific">Corynebacterium humireducens NBRC 106098 = DSM 45392</name>
    <dbReference type="NCBI Taxonomy" id="1223515"/>
    <lineage>
        <taxon>Bacteria</taxon>
        <taxon>Bacillati</taxon>
        <taxon>Actinomycetota</taxon>
        <taxon>Actinomycetes</taxon>
        <taxon>Mycobacteriales</taxon>
        <taxon>Corynebacteriaceae</taxon>
        <taxon>Corynebacterium</taxon>
    </lineage>
</organism>
<dbReference type="RefSeq" id="WP_040086539.1">
    <property type="nucleotide sequence ID" value="NZ_BCSU01000005.1"/>
</dbReference>
<gene>
    <name evidence="2" type="ORF">B842_10190</name>
</gene>
<sequence length="93" mass="9181">MLRKSIVALATTALVLGGTSAVANAQSAAPFPSSEIPVDHAWVQGVQNVFPGAPADQIHAGIQMGAAWVLWSVGSSLVGGGLGLGSSALTSSL</sequence>
<dbReference type="EMBL" id="CP005286">
    <property type="protein sequence ID" value="AJE33887.1"/>
    <property type="molecule type" value="Genomic_DNA"/>
</dbReference>
<dbReference type="Proteomes" id="UP000031524">
    <property type="component" value="Chromosome"/>
</dbReference>
<feature type="chain" id="PRO_5002113641" description="Secreted protein" evidence="1">
    <location>
        <begin position="26"/>
        <end position="93"/>
    </location>
</feature>
<proteinExistence type="predicted"/>
<dbReference type="OrthoDB" id="9970942at2"/>
<dbReference type="HOGENOM" id="CLU_2394737_0_0_11"/>
<feature type="signal peptide" evidence="1">
    <location>
        <begin position="1"/>
        <end position="25"/>
    </location>
</feature>